<dbReference type="GO" id="GO:0009055">
    <property type="term" value="F:electron transfer activity"/>
    <property type="evidence" value="ECO:0007669"/>
    <property type="project" value="InterPro"/>
</dbReference>
<evidence type="ECO:0000259" key="5">
    <source>
        <dbReference type="PROSITE" id="PS51007"/>
    </source>
</evidence>
<dbReference type="InterPro" id="IPR036909">
    <property type="entry name" value="Cyt_c-like_dom_sf"/>
</dbReference>
<evidence type="ECO:0000256" key="3">
    <source>
        <dbReference type="ARBA" id="ARBA00023004"/>
    </source>
</evidence>
<evidence type="ECO:0000256" key="4">
    <source>
        <dbReference type="SAM" id="Phobius"/>
    </source>
</evidence>
<feature type="domain" description="Cytochrome c" evidence="5">
    <location>
        <begin position="35"/>
        <end position="158"/>
    </location>
</feature>
<keyword evidence="4" id="KW-1133">Transmembrane helix</keyword>
<proteinExistence type="predicted"/>
<sequence length="158" mass="17846">MRSNTVVTGFGIASILAAVLLLMLSSEEETGTPQTPVDHGQRLFKVQGCSSCHAIGGGVSRGPDLAGLIPRLTDRLSNEAYQRRLNILKESRADVYALFTDDYVEILNTREGDERIRVWLRMHFKNPRFDHFMGRMPTFAHLTARQVDHLTAFLFTLR</sequence>
<reference evidence="6" key="1">
    <citation type="submission" date="2018-05" db="EMBL/GenBank/DDBJ databases">
        <authorList>
            <person name="Lanie J.A."/>
            <person name="Ng W.-L."/>
            <person name="Kazmierczak K.M."/>
            <person name="Andrzejewski T.M."/>
            <person name="Davidsen T.M."/>
            <person name="Wayne K.J."/>
            <person name="Tettelin H."/>
            <person name="Glass J.I."/>
            <person name="Rusch D."/>
            <person name="Podicherti R."/>
            <person name="Tsui H.-C.T."/>
            <person name="Winkler M.E."/>
        </authorList>
    </citation>
    <scope>NUCLEOTIDE SEQUENCE</scope>
</reference>
<dbReference type="GO" id="GO:0046872">
    <property type="term" value="F:metal ion binding"/>
    <property type="evidence" value="ECO:0007669"/>
    <property type="project" value="UniProtKB-KW"/>
</dbReference>
<evidence type="ECO:0000313" key="6">
    <source>
        <dbReference type="EMBL" id="SVD51531.1"/>
    </source>
</evidence>
<dbReference type="EMBL" id="UINC01155591">
    <property type="protein sequence ID" value="SVD51531.1"/>
    <property type="molecule type" value="Genomic_DNA"/>
</dbReference>
<keyword evidence="4" id="KW-0812">Transmembrane</keyword>
<gene>
    <name evidence="6" type="ORF">METZ01_LOCUS404385</name>
</gene>
<dbReference type="Pfam" id="PF00034">
    <property type="entry name" value="Cytochrom_C"/>
    <property type="match status" value="1"/>
</dbReference>
<keyword evidence="4" id="KW-0472">Membrane</keyword>
<feature type="transmembrane region" description="Helical" evidence="4">
    <location>
        <begin position="6"/>
        <end position="24"/>
    </location>
</feature>
<evidence type="ECO:0000256" key="1">
    <source>
        <dbReference type="ARBA" id="ARBA00022617"/>
    </source>
</evidence>
<name>A0A382W065_9ZZZZ</name>
<evidence type="ECO:0000256" key="2">
    <source>
        <dbReference type="ARBA" id="ARBA00022723"/>
    </source>
</evidence>
<dbReference type="PROSITE" id="PS51007">
    <property type="entry name" value="CYTC"/>
    <property type="match status" value="1"/>
</dbReference>
<dbReference type="GO" id="GO:0020037">
    <property type="term" value="F:heme binding"/>
    <property type="evidence" value="ECO:0007669"/>
    <property type="project" value="InterPro"/>
</dbReference>
<dbReference type="Gene3D" id="1.10.760.10">
    <property type="entry name" value="Cytochrome c-like domain"/>
    <property type="match status" value="1"/>
</dbReference>
<keyword evidence="1" id="KW-0349">Heme</keyword>
<keyword evidence="3" id="KW-0408">Iron</keyword>
<protein>
    <recommendedName>
        <fullName evidence="5">Cytochrome c domain-containing protein</fullName>
    </recommendedName>
</protein>
<accession>A0A382W065</accession>
<dbReference type="InterPro" id="IPR009056">
    <property type="entry name" value="Cyt_c-like_dom"/>
</dbReference>
<dbReference type="AlphaFoldDB" id="A0A382W065"/>
<dbReference type="SUPFAM" id="SSF46626">
    <property type="entry name" value="Cytochrome c"/>
    <property type="match status" value="1"/>
</dbReference>
<keyword evidence="2" id="KW-0479">Metal-binding</keyword>
<organism evidence="6">
    <name type="scientific">marine metagenome</name>
    <dbReference type="NCBI Taxonomy" id="408172"/>
    <lineage>
        <taxon>unclassified sequences</taxon>
        <taxon>metagenomes</taxon>
        <taxon>ecological metagenomes</taxon>
    </lineage>
</organism>